<dbReference type="eggNOG" id="COG2610">
    <property type="taxonomic scope" value="Bacteria"/>
</dbReference>
<keyword evidence="2" id="KW-0813">Transport</keyword>
<feature type="transmembrane region" description="Helical" evidence="9">
    <location>
        <begin position="345"/>
        <end position="368"/>
    </location>
</feature>
<dbReference type="GO" id="GO:0015128">
    <property type="term" value="F:gluconate transmembrane transporter activity"/>
    <property type="evidence" value="ECO:0007669"/>
    <property type="project" value="InterPro"/>
</dbReference>
<evidence type="ECO:0000256" key="7">
    <source>
        <dbReference type="ARBA" id="ARBA00049663"/>
    </source>
</evidence>
<dbReference type="PANTHER" id="PTHR30354">
    <property type="entry name" value="GNT FAMILY GLUCONATE TRANSPORTER"/>
    <property type="match status" value="1"/>
</dbReference>
<dbReference type="OrthoDB" id="4325159at2"/>
<feature type="transmembrane region" description="Helical" evidence="9">
    <location>
        <begin position="188"/>
        <end position="207"/>
    </location>
</feature>
<keyword evidence="3" id="KW-1003">Cell membrane</keyword>
<sequence>MYDSPTYLVGVLAVSIILLIFLINWRTKLHPFLALTVVSFFAAVAAGLPMADIPETLIDGAGGTLGETGLVVFLGAMLGRLLADSGAVGRIADLVVDHSSPRTAPWVMTAVAFLIGIPMFFEVGLVVLMPVIYGVALRLDVAAGRPKTWYLKVLIPAIAALSCLHGMLPPHPGPTIAVNGLDANIGLTIGLGLLCAVPAVVLSGPVYGHFIAPRISLEPEDKLVRQYTGTTPAELAAELSASAASGNAGGEHGSSPVEEPRRGEESGNVLRPVPTWLAFVCVLVPVVLMLFETVVDLVAPNSSLKTPAALLGEPVIAMFIGVLFAAFVLSFSAKMSGADVKKSFGSSLGSVAGVALIIAGGGMFNSVLKTSDINDAIVDVVSGFDMNLILLGWLIGLILSFCTGSATVGIVSATGILAPLVAGMPSAYVSLVVIAIGSGSVGLNWVNHAGFWFVKESFGMTLGQATKTHMTVQTLVSVFGLLMALLISVFV</sequence>
<dbReference type="KEGG" id="cgy:CGLY_10530"/>
<evidence type="ECO:0000256" key="9">
    <source>
        <dbReference type="SAM" id="Phobius"/>
    </source>
</evidence>
<dbReference type="Pfam" id="PF02447">
    <property type="entry name" value="GntP_permease"/>
    <property type="match status" value="2"/>
</dbReference>
<comment type="similarity">
    <text evidence="7">Belongs to the GntP permease family.</text>
</comment>
<keyword evidence="5 9" id="KW-1133">Transmembrane helix</keyword>
<name>X5ED37_9CORY</name>
<reference evidence="10 11" key="1">
    <citation type="journal article" date="2015" name="Int. J. Syst. Evol. Microbiol.">
        <title>Revisiting Corynebacterium glyciniphilum (ex Kubota et al., 1972) sp. nov., nom. rev., isolated from putrefied banana.</title>
        <authorList>
            <person name="Al-Dilaimi A."/>
            <person name="Bednarz H."/>
            <person name="Lomker A."/>
            <person name="Niehaus K."/>
            <person name="Kalinowski J."/>
            <person name="Ruckert C."/>
        </authorList>
    </citation>
    <scope>NUCLEOTIDE SEQUENCE [LARGE SCALE GENOMIC DNA]</scope>
    <source>
        <strain evidence="10">AJ 3170</strain>
    </source>
</reference>
<keyword evidence="11" id="KW-1185">Reference proteome</keyword>
<feature type="transmembrane region" description="Helical" evidence="9">
    <location>
        <begin position="276"/>
        <end position="295"/>
    </location>
</feature>
<dbReference type="GO" id="GO:0005886">
    <property type="term" value="C:plasma membrane"/>
    <property type="evidence" value="ECO:0007669"/>
    <property type="project" value="UniProtKB-SubCell"/>
</dbReference>
<feature type="transmembrane region" description="Helical" evidence="9">
    <location>
        <begin position="32"/>
        <end position="51"/>
    </location>
</feature>
<organism evidence="10 11">
    <name type="scientific">Corynebacterium glyciniphilum AJ 3170</name>
    <dbReference type="NCBI Taxonomy" id="1404245"/>
    <lineage>
        <taxon>Bacteria</taxon>
        <taxon>Bacillati</taxon>
        <taxon>Actinomycetota</taxon>
        <taxon>Actinomycetes</taxon>
        <taxon>Mycobacteriales</taxon>
        <taxon>Corynebacteriaceae</taxon>
        <taxon>Corynebacterium</taxon>
    </lineage>
</organism>
<feature type="transmembrane region" description="Helical" evidence="9">
    <location>
        <begin position="470"/>
        <end position="490"/>
    </location>
</feature>
<dbReference type="AlphaFoldDB" id="X5ED37"/>
<keyword evidence="4 9" id="KW-0812">Transmembrane</keyword>
<feature type="transmembrane region" description="Helical" evidence="9">
    <location>
        <begin position="315"/>
        <end position="333"/>
    </location>
</feature>
<feature type="region of interest" description="Disordered" evidence="8">
    <location>
        <begin position="244"/>
        <end position="266"/>
    </location>
</feature>
<evidence type="ECO:0000313" key="10">
    <source>
        <dbReference type="EMBL" id="AHW64551.1"/>
    </source>
</evidence>
<evidence type="ECO:0000256" key="3">
    <source>
        <dbReference type="ARBA" id="ARBA00022475"/>
    </source>
</evidence>
<evidence type="ECO:0000256" key="2">
    <source>
        <dbReference type="ARBA" id="ARBA00022448"/>
    </source>
</evidence>
<evidence type="ECO:0000256" key="5">
    <source>
        <dbReference type="ARBA" id="ARBA00022989"/>
    </source>
</evidence>
<feature type="transmembrane region" description="Helical" evidence="9">
    <location>
        <begin position="106"/>
        <end position="137"/>
    </location>
</feature>
<dbReference type="RefSeq" id="WP_038549281.1">
    <property type="nucleotide sequence ID" value="NZ_CP006842.1"/>
</dbReference>
<evidence type="ECO:0000256" key="1">
    <source>
        <dbReference type="ARBA" id="ARBA00004651"/>
    </source>
</evidence>
<comment type="subcellular location">
    <subcellularLocation>
        <location evidence="1">Cell membrane</location>
        <topology evidence="1">Multi-pass membrane protein</topology>
    </subcellularLocation>
</comment>
<evidence type="ECO:0000256" key="4">
    <source>
        <dbReference type="ARBA" id="ARBA00022692"/>
    </source>
</evidence>
<feature type="transmembrane region" description="Helical" evidence="9">
    <location>
        <begin position="6"/>
        <end position="25"/>
    </location>
</feature>
<dbReference type="STRING" id="1404245.CGLY_10530"/>
<feature type="transmembrane region" description="Helical" evidence="9">
    <location>
        <begin position="388"/>
        <end position="421"/>
    </location>
</feature>
<dbReference type="Proteomes" id="UP000023703">
    <property type="component" value="Chromosome"/>
</dbReference>
<proteinExistence type="inferred from homology"/>
<gene>
    <name evidence="10" type="primary">gntP</name>
    <name evidence="10" type="ORF">CGLY_10530</name>
</gene>
<dbReference type="InterPro" id="IPR003474">
    <property type="entry name" value="Glcn_transporter"/>
</dbReference>
<evidence type="ECO:0000313" key="11">
    <source>
        <dbReference type="Proteomes" id="UP000023703"/>
    </source>
</evidence>
<dbReference type="HOGENOM" id="CLU_027949_0_0_11"/>
<accession>X5ED37</accession>
<feature type="transmembrane region" description="Helical" evidence="9">
    <location>
        <begin position="149"/>
        <end position="168"/>
    </location>
</feature>
<dbReference type="PIRSF" id="PIRSF002746">
    <property type="entry name" value="Gluconate_transporter"/>
    <property type="match status" value="1"/>
</dbReference>
<dbReference type="PANTHER" id="PTHR30354:SF22">
    <property type="entry name" value="HIGH-AFFINITY GLUCONATE TRANSPORTER"/>
    <property type="match status" value="1"/>
</dbReference>
<dbReference type="EMBL" id="CP006842">
    <property type="protein sequence ID" value="AHW64551.1"/>
    <property type="molecule type" value="Genomic_DNA"/>
</dbReference>
<evidence type="ECO:0000256" key="8">
    <source>
        <dbReference type="SAM" id="MobiDB-lite"/>
    </source>
</evidence>
<keyword evidence="6 9" id="KW-0472">Membrane</keyword>
<protein>
    <submittedName>
        <fullName evidence="10">Gluconate transporter</fullName>
    </submittedName>
</protein>
<evidence type="ECO:0000256" key="6">
    <source>
        <dbReference type="ARBA" id="ARBA00023136"/>
    </source>
</evidence>